<comment type="similarity">
    <text evidence="1">Belongs to the AAA ATPase family. BCS1 subfamily.</text>
</comment>
<dbReference type="InterPro" id="IPR003960">
    <property type="entry name" value="ATPase_AAA_CS"/>
</dbReference>
<dbReference type="EMBL" id="EF087852">
    <property type="protein sequence ID" value="ABK27085.1"/>
    <property type="molecule type" value="mRNA"/>
</dbReference>
<protein>
    <recommendedName>
        <fullName evidence="3">AAA+ ATPase domain-containing protein</fullName>
    </recommendedName>
</protein>
<dbReference type="SMART" id="SM00382">
    <property type="entry name" value="AAA"/>
    <property type="match status" value="1"/>
</dbReference>
<dbReference type="InterPro" id="IPR003959">
    <property type="entry name" value="ATPase_AAA_core"/>
</dbReference>
<accession>A9P2H4</accession>
<name>A9P2H4_PICSI</name>
<sequence length="341" mass="38139">MSAYFDYIANSAAELKTLNRGRTLYTNNKGKWGGGPGWTGVPFKHPSSFDSLALDPTHKNKIIRDLDRFRQGKEFHSRVGRPWKRGYLLYGPPGTGKSSLVAAIANYMKYNVYDLELTKVTDNSELRTLLIQTTNKSMIVIEDIDCSLDLSNRLSKPPKLDGGNMDDEEKSGSRVTLSGILNFTDGLWSCCGEERIIIFTTNHKDRLDPALLRPGRMDMRIYLSFCTFPAFKCLAFNYLQIEDHPLFSAVEERMSGGAEMTPAEISEILIEHLDDSLKALNAVISALNGKEPSAIPNSLERQEAVEERISTSHIHEEEGVRFRGRGVGQKGPEVLELSNGY</sequence>
<dbReference type="SUPFAM" id="SSF52540">
    <property type="entry name" value="P-loop containing nucleoside triphosphate hydrolases"/>
    <property type="match status" value="1"/>
</dbReference>
<keyword evidence="2" id="KW-0067">ATP-binding</keyword>
<dbReference type="AlphaFoldDB" id="A9P2H4"/>
<dbReference type="CDD" id="cd19510">
    <property type="entry name" value="RecA-like_BCS1"/>
    <property type="match status" value="1"/>
</dbReference>
<evidence type="ECO:0000256" key="2">
    <source>
        <dbReference type="RuleBase" id="RU003651"/>
    </source>
</evidence>
<dbReference type="Gene3D" id="3.40.50.300">
    <property type="entry name" value="P-loop containing nucleotide triphosphate hydrolases"/>
    <property type="match status" value="1"/>
</dbReference>
<feature type="domain" description="AAA+ ATPase" evidence="3">
    <location>
        <begin position="83"/>
        <end position="227"/>
    </location>
</feature>
<dbReference type="GO" id="GO:0005524">
    <property type="term" value="F:ATP binding"/>
    <property type="evidence" value="ECO:0007669"/>
    <property type="project" value="UniProtKB-KW"/>
</dbReference>
<reference evidence="4" key="1">
    <citation type="journal article" date="2008" name="BMC Genomics">
        <title>A conifer genomics resource of 200,000 spruce (Picea spp.) ESTs and 6,464 high-quality, sequence-finished full-length cDNAs for Sitka spruce (Picea sitchensis).</title>
        <authorList>
            <person name="Ralph S.G."/>
            <person name="Chun H.J."/>
            <person name="Kolosova N."/>
            <person name="Cooper D."/>
            <person name="Oddy C."/>
            <person name="Ritland C.E."/>
            <person name="Kirkpatrick R."/>
            <person name="Moore R."/>
            <person name="Barber S."/>
            <person name="Holt R.A."/>
            <person name="Jones S.J."/>
            <person name="Marra M.A."/>
            <person name="Douglas C.J."/>
            <person name="Ritland K."/>
            <person name="Bohlmann J."/>
        </authorList>
    </citation>
    <scope>NUCLEOTIDE SEQUENCE</scope>
    <source>
        <tissue evidence="4">Bark</tissue>
    </source>
</reference>
<dbReference type="InterPro" id="IPR058017">
    <property type="entry name" value="At3g28540-like_C"/>
</dbReference>
<dbReference type="InterPro" id="IPR050747">
    <property type="entry name" value="Mitochondrial_chaperone_BCS1"/>
</dbReference>
<dbReference type="PANTHER" id="PTHR23070">
    <property type="entry name" value="BCS1 AAA-TYPE ATPASE"/>
    <property type="match status" value="1"/>
</dbReference>
<dbReference type="InterPro" id="IPR003593">
    <property type="entry name" value="AAA+_ATPase"/>
</dbReference>
<proteinExistence type="evidence at transcript level"/>
<dbReference type="PROSITE" id="PS00674">
    <property type="entry name" value="AAA"/>
    <property type="match status" value="1"/>
</dbReference>
<organism evidence="4">
    <name type="scientific">Picea sitchensis</name>
    <name type="common">Sitka spruce</name>
    <name type="synonym">Pinus sitchensis</name>
    <dbReference type="NCBI Taxonomy" id="3332"/>
    <lineage>
        <taxon>Eukaryota</taxon>
        <taxon>Viridiplantae</taxon>
        <taxon>Streptophyta</taxon>
        <taxon>Embryophyta</taxon>
        <taxon>Tracheophyta</taxon>
        <taxon>Spermatophyta</taxon>
        <taxon>Pinopsida</taxon>
        <taxon>Pinidae</taxon>
        <taxon>Conifers I</taxon>
        <taxon>Pinales</taxon>
        <taxon>Pinaceae</taxon>
        <taxon>Picea</taxon>
    </lineage>
</organism>
<evidence type="ECO:0000259" key="3">
    <source>
        <dbReference type="SMART" id="SM00382"/>
    </source>
</evidence>
<keyword evidence="2" id="KW-0547">Nucleotide-binding</keyword>
<dbReference type="Pfam" id="PF00004">
    <property type="entry name" value="AAA"/>
    <property type="match status" value="1"/>
</dbReference>
<dbReference type="Gene3D" id="6.10.280.40">
    <property type="match status" value="1"/>
</dbReference>
<evidence type="ECO:0000313" key="4">
    <source>
        <dbReference type="EMBL" id="ABK27085.1"/>
    </source>
</evidence>
<evidence type="ECO:0000256" key="1">
    <source>
        <dbReference type="ARBA" id="ARBA00007448"/>
    </source>
</evidence>
<dbReference type="GO" id="GO:0016887">
    <property type="term" value="F:ATP hydrolysis activity"/>
    <property type="evidence" value="ECO:0007669"/>
    <property type="project" value="InterPro"/>
</dbReference>
<dbReference type="InterPro" id="IPR027417">
    <property type="entry name" value="P-loop_NTPase"/>
</dbReference>
<dbReference type="Pfam" id="PF25568">
    <property type="entry name" value="AAA_lid_At3g28540"/>
    <property type="match status" value="1"/>
</dbReference>